<name>A0A388T2T9_9ACTN</name>
<organism evidence="1 2">
    <name type="scientific">Streptomyces spongiicola</name>
    <dbReference type="NCBI Taxonomy" id="1690221"/>
    <lineage>
        <taxon>Bacteria</taxon>
        <taxon>Bacillati</taxon>
        <taxon>Actinomycetota</taxon>
        <taxon>Actinomycetes</taxon>
        <taxon>Kitasatosporales</taxon>
        <taxon>Streptomycetaceae</taxon>
        <taxon>Streptomyces</taxon>
    </lineage>
</organism>
<evidence type="ECO:0000313" key="2">
    <source>
        <dbReference type="Proteomes" id="UP000265354"/>
    </source>
</evidence>
<accession>A0A388T2T9</accession>
<protein>
    <submittedName>
        <fullName evidence="1">Uncharacterized protein</fullName>
    </submittedName>
</protein>
<dbReference type="Proteomes" id="UP000265354">
    <property type="component" value="Unassembled WGS sequence"/>
</dbReference>
<evidence type="ECO:0000313" key="1">
    <source>
        <dbReference type="EMBL" id="GBQ02856.1"/>
    </source>
</evidence>
<sequence length="168" mass="18240">MVPDGLGPVVLDLLWPVVPDRFGSVVPDGLGPSDRCRRRGCPAHARLWGRGAAPGRSATAAVRLPAGIGAARRAPGHLVRVMRGRRARRHHAARALSARGSARMRYEFRVSGHLSPPVAGAFPELDEVTVPEETVLYGPVTDEAHLYGLLVRFQDLGLRVVELRRLPD</sequence>
<reference evidence="1 2" key="1">
    <citation type="submission" date="2018-07" db="EMBL/GenBank/DDBJ databases">
        <title>Whole Genome Shotgun Sequence of Streptomyces spongiicola strain 531S.</title>
        <authorList>
            <person name="Dohra H."/>
            <person name="Kodani S."/>
        </authorList>
    </citation>
    <scope>NUCLEOTIDE SEQUENCE [LARGE SCALE GENOMIC DNA]</scope>
    <source>
        <strain evidence="1 2">531S</strain>
    </source>
</reference>
<dbReference type="EMBL" id="BGZL01000013">
    <property type="protein sequence ID" value="GBQ02856.1"/>
    <property type="molecule type" value="Genomic_DNA"/>
</dbReference>
<dbReference type="AlphaFoldDB" id="A0A388T2T9"/>
<gene>
    <name evidence="1" type="ORF">SSP531S_43200</name>
</gene>
<proteinExistence type="predicted"/>
<comment type="caution">
    <text evidence="1">The sequence shown here is derived from an EMBL/GenBank/DDBJ whole genome shotgun (WGS) entry which is preliminary data.</text>
</comment>